<evidence type="ECO:0000313" key="2">
    <source>
        <dbReference type="Proteomes" id="UP001152799"/>
    </source>
</evidence>
<organism evidence="1 2">
    <name type="scientific">Ceutorhynchus assimilis</name>
    <name type="common">cabbage seed weevil</name>
    <dbReference type="NCBI Taxonomy" id="467358"/>
    <lineage>
        <taxon>Eukaryota</taxon>
        <taxon>Metazoa</taxon>
        <taxon>Ecdysozoa</taxon>
        <taxon>Arthropoda</taxon>
        <taxon>Hexapoda</taxon>
        <taxon>Insecta</taxon>
        <taxon>Pterygota</taxon>
        <taxon>Neoptera</taxon>
        <taxon>Endopterygota</taxon>
        <taxon>Coleoptera</taxon>
        <taxon>Polyphaga</taxon>
        <taxon>Cucujiformia</taxon>
        <taxon>Curculionidae</taxon>
        <taxon>Ceutorhynchinae</taxon>
        <taxon>Ceutorhynchus</taxon>
    </lineage>
</organism>
<gene>
    <name evidence="1" type="ORF">CEUTPL_LOCUS13974</name>
</gene>
<sequence length="379" mass="42773">MKEKLVKICEKRMDDIGRQIVVRLSNIIDLVAAEGKYHLSCYKNLVRDTPGSSKDSQEKDERQSAFLKLCSYMESSDDCQFSLGKLAEKFEEFCDTKESYVLTGVQAKDTIITLTDTVETILTEKFYTEKCDNIYQEKLRIVEAAAQIIRDDIKRQVYNLEKYPSFDENMRDECKSGIEKVKVAKVSVEATDLTKSNVLDSIKLDILWTSGYCLSNCCTPNWNGVMSLVLEGTKPFEKSKIVALPFTNLSPTGPSTICTALEFALSETRKNHQQTCIVTFDQPLFQKASEIVYAEEMPIILRLGGFHLLMSFMGAVGFIMTGSGLEDLWAQIYARVTVSHMVAGHAYSRAIRAHFLTHWALTILIMDICNDLDKTSLST</sequence>
<protein>
    <submittedName>
        <fullName evidence="1">Uncharacterized protein</fullName>
    </submittedName>
</protein>
<evidence type="ECO:0000313" key="1">
    <source>
        <dbReference type="EMBL" id="CAG9773585.1"/>
    </source>
</evidence>
<keyword evidence="2" id="KW-1185">Reference proteome</keyword>
<dbReference type="AlphaFoldDB" id="A0A9N9QJY8"/>
<accession>A0A9N9QJY8</accession>
<dbReference type="OrthoDB" id="10069752at2759"/>
<dbReference type="EMBL" id="OU892285">
    <property type="protein sequence ID" value="CAG9773585.1"/>
    <property type="molecule type" value="Genomic_DNA"/>
</dbReference>
<reference evidence="1" key="1">
    <citation type="submission" date="2022-01" db="EMBL/GenBank/DDBJ databases">
        <authorList>
            <person name="King R."/>
        </authorList>
    </citation>
    <scope>NUCLEOTIDE SEQUENCE</scope>
</reference>
<dbReference type="Proteomes" id="UP001152799">
    <property type="component" value="Chromosome 9"/>
</dbReference>
<proteinExistence type="predicted"/>
<name>A0A9N9QJY8_9CUCU</name>
<dbReference type="PANTHER" id="PTHR46704">
    <property type="entry name" value="CXC DOMAIN-CONTAINING PROTEIN-RELATED"/>
    <property type="match status" value="1"/>
</dbReference>
<dbReference type="PANTHER" id="PTHR46704:SF1">
    <property type="entry name" value="TELOMERE LENGTH REGULATION PROTEIN TEL2 HOMOLOG"/>
    <property type="match status" value="1"/>
</dbReference>